<dbReference type="OrthoDB" id="9107559at2"/>
<dbReference type="Proteomes" id="UP000075238">
    <property type="component" value="Chromosome 1"/>
</dbReference>
<organism evidence="1 2">
    <name type="scientific">Cupriavidus nantongensis</name>
    <dbReference type="NCBI Taxonomy" id="1796606"/>
    <lineage>
        <taxon>Bacteria</taxon>
        <taxon>Pseudomonadati</taxon>
        <taxon>Pseudomonadota</taxon>
        <taxon>Betaproteobacteria</taxon>
        <taxon>Burkholderiales</taxon>
        <taxon>Burkholderiaceae</taxon>
        <taxon>Cupriavidus</taxon>
    </lineage>
</organism>
<sequence>MMEGTKQIAQRMVNAEENFAETVQELTGCTRDEAFKALATMRKLKVVKLNVAIGRYIPKHGAFMEADALRNAITY</sequence>
<dbReference type="RefSeq" id="WP_062798758.1">
    <property type="nucleotide sequence ID" value="NZ_CP014844.1"/>
</dbReference>
<protein>
    <submittedName>
        <fullName evidence="1">Uncharacterized protein</fullName>
    </submittedName>
</protein>
<dbReference type="EMBL" id="CP014844">
    <property type="protein sequence ID" value="AMR77999.1"/>
    <property type="molecule type" value="Genomic_DNA"/>
</dbReference>
<accession>A0A142JIT7</accession>
<proteinExistence type="predicted"/>
<name>A0A142JIT7_9BURK</name>
<keyword evidence="2" id="KW-1185">Reference proteome</keyword>
<reference evidence="1 2" key="1">
    <citation type="submission" date="2016-03" db="EMBL/GenBank/DDBJ databases">
        <title>Complete genome sequence of a novel chlorpyrifos degrading bacterium, Cupriavidus nantongensis sp. X1.</title>
        <authorList>
            <person name="Fang L."/>
        </authorList>
    </citation>
    <scope>NUCLEOTIDE SEQUENCE [LARGE SCALE GENOMIC DNA]</scope>
    <source>
        <strain evidence="1 2">X1</strain>
    </source>
</reference>
<dbReference type="STRING" id="1796606.A2G96_09740"/>
<evidence type="ECO:0000313" key="2">
    <source>
        <dbReference type="Proteomes" id="UP000075238"/>
    </source>
</evidence>
<gene>
    <name evidence="1" type="ORF">A2G96_09740</name>
</gene>
<dbReference type="KEGG" id="cnan:A2G96_09740"/>
<evidence type="ECO:0000313" key="1">
    <source>
        <dbReference type="EMBL" id="AMR77999.1"/>
    </source>
</evidence>
<dbReference type="AlphaFoldDB" id="A0A142JIT7"/>